<dbReference type="EMBL" id="ML121533">
    <property type="protein sequence ID" value="RPB26919.1"/>
    <property type="molecule type" value="Genomic_DNA"/>
</dbReference>
<proteinExistence type="predicted"/>
<evidence type="ECO:0000313" key="1">
    <source>
        <dbReference type="EMBL" id="RPB26919.1"/>
    </source>
</evidence>
<dbReference type="Proteomes" id="UP000267821">
    <property type="component" value="Unassembled WGS sequence"/>
</dbReference>
<reference evidence="1 2" key="1">
    <citation type="journal article" date="2018" name="Nat. Ecol. Evol.">
        <title>Pezizomycetes genomes reveal the molecular basis of ectomycorrhizal truffle lifestyle.</title>
        <authorList>
            <person name="Murat C."/>
            <person name="Payen T."/>
            <person name="Noel B."/>
            <person name="Kuo A."/>
            <person name="Morin E."/>
            <person name="Chen J."/>
            <person name="Kohler A."/>
            <person name="Krizsan K."/>
            <person name="Balestrini R."/>
            <person name="Da Silva C."/>
            <person name="Montanini B."/>
            <person name="Hainaut M."/>
            <person name="Levati E."/>
            <person name="Barry K.W."/>
            <person name="Belfiori B."/>
            <person name="Cichocki N."/>
            <person name="Clum A."/>
            <person name="Dockter R.B."/>
            <person name="Fauchery L."/>
            <person name="Guy J."/>
            <person name="Iotti M."/>
            <person name="Le Tacon F."/>
            <person name="Lindquist E.A."/>
            <person name="Lipzen A."/>
            <person name="Malagnac F."/>
            <person name="Mello A."/>
            <person name="Molinier V."/>
            <person name="Miyauchi S."/>
            <person name="Poulain J."/>
            <person name="Riccioni C."/>
            <person name="Rubini A."/>
            <person name="Sitrit Y."/>
            <person name="Splivallo R."/>
            <person name="Traeger S."/>
            <person name="Wang M."/>
            <person name="Zifcakova L."/>
            <person name="Wipf D."/>
            <person name="Zambonelli A."/>
            <person name="Paolocci F."/>
            <person name="Nowrousian M."/>
            <person name="Ottonello S."/>
            <person name="Baldrian P."/>
            <person name="Spatafora J.W."/>
            <person name="Henrissat B."/>
            <person name="Nagy L.G."/>
            <person name="Aury J.M."/>
            <person name="Wincker P."/>
            <person name="Grigoriev I.V."/>
            <person name="Bonfante P."/>
            <person name="Martin F.M."/>
        </authorList>
    </citation>
    <scope>NUCLEOTIDE SEQUENCE [LARGE SCALE GENOMIC DNA]</scope>
    <source>
        <strain evidence="1 2">ATCC MYA-4762</strain>
    </source>
</reference>
<dbReference type="SUPFAM" id="SSF56219">
    <property type="entry name" value="DNase I-like"/>
    <property type="match status" value="1"/>
</dbReference>
<sequence length="104" mass="11139">MTGNVPFGSGLNTLSLYPFSDLKRIAWATCWIGDGDCLSPKGFASMHVNTAPGVTINLYNLHGKAGDGERDALARRLGFQQLRTSLNAESTGQPVILFGVTNCH</sequence>
<keyword evidence="2" id="KW-1185">Reference proteome</keyword>
<evidence type="ECO:0000313" key="2">
    <source>
        <dbReference type="Proteomes" id="UP000267821"/>
    </source>
</evidence>
<name>A0A3N4LZA9_9PEZI</name>
<dbReference type="Gene3D" id="3.60.10.10">
    <property type="entry name" value="Endonuclease/exonuclease/phosphatase"/>
    <property type="match status" value="1"/>
</dbReference>
<dbReference type="AlphaFoldDB" id="A0A3N4LZA9"/>
<organism evidence="1 2">
    <name type="scientific">Terfezia boudieri ATCC MYA-4762</name>
    <dbReference type="NCBI Taxonomy" id="1051890"/>
    <lineage>
        <taxon>Eukaryota</taxon>
        <taxon>Fungi</taxon>
        <taxon>Dikarya</taxon>
        <taxon>Ascomycota</taxon>
        <taxon>Pezizomycotina</taxon>
        <taxon>Pezizomycetes</taxon>
        <taxon>Pezizales</taxon>
        <taxon>Pezizaceae</taxon>
        <taxon>Terfezia</taxon>
    </lineage>
</organism>
<gene>
    <name evidence="1" type="ORF">L211DRAFT_898958</name>
</gene>
<dbReference type="InParanoid" id="A0A3N4LZA9"/>
<dbReference type="OrthoDB" id="40902at2759"/>
<protein>
    <submittedName>
        <fullName evidence="1">Uncharacterized protein</fullName>
    </submittedName>
</protein>
<accession>A0A3N4LZA9</accession>
<dbReference type="InterPro" id="IPR036691">
    <property type="entry name" value="Endo/exonu/phosph_ase_sf"/>
</dbReference>
<dbReference type="STRING" id="1051890.A0A3N4LZA9"/>